<dbReference type="EMBL" id="FQZU01000022">
    <property type="protein sequence ID" value="SHK34027.1"/>
    <property type="molecule type" value="Genomic_DNA"/>
</dbReference>
<evidence type="ECO:0000313" key="3">
    <source>
        <dbReference type="Proteomes" id="UP000183994"/>
    </source>
</evidence>
<dbReference type="AlphaFoldDB" id="A0A1M6RNY7"/>
<dbReference type="RefSeq" id="WP_073477363.1">
    <property type="nucleotide sequence ID" value="NZ_FQZU01000022.1"/>
</dbReference>
<organism evidence="2 3">
    <name type="scientific">Desulfatibacillum alkenivorans DSM 16219</name>
    <dbReference type="NCBI Taxonomy" id="1121393"/>
    <lineage>
        <taxon>Bacteria</taxon>
        <taxon>Pseudomonadati</taxon>
        <taxon>Thermodesulfobacteriota</taxon>
        <taxon>Desulfobacteria</taxon>
        <taxon>Desulfobacterales</taxon>
        <taxon>Desulfatibacillaceae</taxon>
        <taxon>Desulfatibacillum</taxon>
    </lineage>
</organism>
<feature type="transmembrane region" description="Helical" evidence="1">
    <location>
        <begin position="87"/>
        <end position="106"/>
    </location>
</feature>
<keyword evidence="3" id="KW-1185">Reference proteome</keyword>
<keyword evidence="1" id="KW-0812">Transmembrane</keyword>
<dbReference type="OrthoDB" id="9894854at2"/>
<sequence>MSNENRHLTDDLVLTSIVDLDDLPAQSRKHLESCPACREQRDLLMNSLYGLGDAARSFCPPAPSMPRAWASASKASWLSFLFQPKPMFAIAGALASIVLALVLLPMQQPSVRNHSSGAPDAAVIETQVFMEDVYDVGESSLPPVFMDLAGETYTEWDQDFYDFLVPEADYEIISLGIDVKGALA</sequence>
<proteinExistence type="predicted"/>
<evidence type="ECO:0000256" key="1">
    <source>
        <dbReference type="SAM" id="Phobius"/>
    </source>
</evidence>
<dbReference type="STRING" id="1121393.SAMN02745216_03306"/>
<keyword evidence="1" id="KW-1133">Transmembrane helix</keyword>
<keyword evidence="1" id="KW-0472">Membrane</keyword>
<gene>
    <name evidence="2" type="ORF">SAMN02745216_03306</name>
</gene>
<protein>
    <recommendedName>
        <fullName evidence="4">Zinc-finger</fullName>
    </recommendedName>
</protein>
<evidence type="ECO:0008006" key="4">
    <source>
        <dbReference type="Google" id="ProtNLM"/>
    </source>
</evidence>
<accession>A0A1M6RNY7</accession>
<reference evidence="3" key="1">
    <citation type="submission" date="2016-11" db="EMBL/GenBank/DDBJ databases">
        <authorList>
            <person name="Varghese N."/>
            <person name="Submissions S."/>
        </authorList>
    </citation>
    <scope>NUCLEOTIDE SEQUENCE [LARGE SCALE GENOMIC DNA]</scope>
    <source>
        <strain evidence="3">DSM 16219</strain>
    </source>
</reference>
<name>A0A1M6RNY7_9BACT</name>
<evidence type="ECO:0000313" key="2">
    <source>
        <dbReference type="EMBL" id="SHK34027.1"/>
    </source>
</evidence>
<dbReference type="Proteomes" id="UP000183994">
    <property type="component" value="Unassembled WGS sequence"/>
</dbReference>